<dbReference type="PANTHER" id="PTHR14957:SF1">
    <property type="entry name" value="UBIQUITIN-LIKE-CONJUGATING ENZYME ATG10"/>
    <property type="match status" value="1"/>
</dbReference>
<accession>A0A131Z6J3</accession>
<organism evidence="7">
    <name type="scientific">Rhipicephalus appendiculatus</name>
    <name type="common">Brown ear tick</name>
    <dbReference type="NCBI Taxonomy" id="34631"/>
    <lineage>
        <taxon>Eukaryota</taxon>
        <taxon>Metazoa</taxon>
        <taxon>Ecdysozoa</taxon>
        <taxon>Arthropoda</taxon>
        <taxon>Chelicerata</taxon>
        <taxon>Arachnida</taxon>
        <taxon>Acari</taxon>
        <taxon>Parasitiformes</taxon>
        <taxon>Ixodida</taxon>
        <taxon>Ixodoidea</taxon>
        <taxon>Ixodidae</taxon>
        <taxon>Rhipicephalinae</taxon>
        <taxon>Rhipicephalus</taxon>
        <taxon>Rhipicephalus</taxon>
    </lineage>
</organism>
<dbReference type="AlphaFoldDB" id="A0A131Z6J3"/>
<keyword evidence="5" id="KW-0072">Autophagy</keyword>
<reference evidence="7" key="1">
    <citation type="journal article" date="2016" name="Ticks Tick Borne Dis.">
        <title>De novo assembly and annotation of the salivary gland transcriptome of Rhipicephalus appendiculatus male and female ticks during blood feeding.</title>
        <authorList>
            <person name="de Castro M.H."/>
            <person name="de Klerk D."/>
            <person name="Pienaar R."/>
            <person name="Latif A.A."/>
            <person name="Rees D.J."/>
            <person name="Mans B.J."/>
        </authorList>
    </citation>
    <scope>NUCLEOTIDE SEQUENCE</scope>
    <source>
        <tissue evidence="7">Salivary glands</tissue>
    </source>
</reference>
<evidence type="ECO:0000256" key="5">
    <source>
        <dbReference type="ARBA" id="ARBA00023006"/>
    </source>
</evidence>
<evidence type="ECO:0000256" key="3">
    <source>
        <dbReference type="ARBA" id="ARBA00022679"/>
    </source>
</evidence>
<evidence type="ECO:0000256" key="2">
    <source>
        <dbReference type="ARBA" id="ARBA00021099"/>
    </source>
</evidence>
<evidence type="ECO:0000256" key="6">
    <source>
        <dbReference type="ARBA" id="ARBA00029833"/>
    </source>
</evidence>
<keyword evidence="3" id="KW-0808">Transferase</keyword>
<dbReference type="GO" id="GO:0000045">
    <property type="term" value="P:autophagosome assembly"/>
    <property type="evidence" value="ECO:0007669"/>
    <property type="project" value="TreeGrafter"/>
</dbReference>
<dbReference type="Pfam" id="PF03987">
    <property type="entry name" value="Autophagy_act_C"/>
    <property type="match status" value="1"/>
</dbReference>
<dbReference type="GO" id="GO:0000422">
    <property type="term" value="P:autophagy of mitochondrion"/>
    <property type="evidence" value="ECO:0007669"/>
    <property type="project" value="TreeGrafter"/>
</dbReference>
<evidence type="ECO:0000256" key="4">
    <source>
        <dbReference type="ARBA" id="ARBA00022786"/>
    </source>
</evidence>
<dbReference type="EMBL" id="GEDV01002167">
    <property type="protein sequence ID" value="JAP86390.1"/>
    <property type="molecule type" value="Transcribed_RNA"/>
</dbReference>
<dbReference type="GO" id="GO:0032446">
    <property type="term" value="P:protein modification by small protein conjugation"/>
    <property type="evidence" value="ECO:0007669"/>
    <property type="project" value="TreeGrafter"/>
</dbReference>
<evidence type="ECO:0000256" key="1">
    <source>
        <dbReference type="ARBA" id="ARBA00005696"/>
    </source>
</evidence>
<keyword evidence="4" id="KW-0833">Ubl conjugation pathway</keyword>
<dbReference type="PANTHER" id="PTHR14957">
    <property type="entry name" value="UBIQUITIN-LIKE-CONJUGATING ENZYME ATG10"/>
    <property type="match status" value="1"/>
</dbReference>
<name>A0A131Z6J3_RHIAP</name>
<protein>
    <recommendedName>
        <fullName evidence="2">Ubiquitin-like-conjugating enzyme ATG10</fullName>
    </recommendedName>
    <alternativeName>
        <fullName evidence="6">Autophagy-related protein 10</fullName>
    </alternativeName>
</protein>
<proteinExistence type="inferred from homology"/>
<sequence>MLEWDEFVRCCREIEAVSTTLDDGWRCVVDKEGEPGYTYLEKKCTLLHKTSGQHASWSGDMQAADEDEIAEAEPDPCCAEALDRGEEVLQCVYHVVYSASYGVPVMYFNVWRRDGSLLPLSDVWSLMPECLQEQLKHLRWSTVTQQEHPIQGVPYFQLHPCKTAELMEQTRPKHQDGKHSNYVVTWLSSVAPVVGLEFPVQYSAIAAPPSS</sequence>
<evidence type="ECO:0000313" key="7">
    <source>
        <dbReference type="EMBL" id="JAP86390.1"/>
    </source>
</evidence>
<dbReference type="Gene3D" id="3.30.1460.50">
    <property type="match status" value="1"/>
</dbReference>
<dbReference type="GO" id="GO:0005829">
    <property type="term" value="C:cytosol"/>
    <property type="evidence" value="ECO:0007669"/>
    <property type="project" value="TreeGrafter"/>
</dbReference>
<dbReference type="InterPro" id="IPR007135">
    <property type="entry name" value="Atg3/Atg10"/>
</dbReference>
<comment type="similarity">
    <text evidence="1">Belongs to the ATG10 family.</text>
</comment>
<dbReference type="GO" id="GO:0061651">
    <property type="term" value="F:Atg12 conjugating enzyme activity"/>
    <property type="evidence" value="ECO:0007669"/>
    <property type="project" value="TreeGrafter"/>
</dbReference>